<dbReference type="PANTHER" id="PTHR10395:SF7">
    <property type="entry name" value="5-HYDROXYISOURATE HYDROLASE"/>
    <property type="match status" value="1"/>
</dbReference>
<name>A0A177SVJ5_PSEPU</name>
<dbReference type="Pfam" id="PF00576">
    <property type="entry name" value="Transthyretin"/>
    <property type="match status" value="1"/>
</dbReference>
<dbReference type="PANTHER" id="PTHR10395">
    <property type="entry name" value="URICASE AND TRANSTHYRETIN-RELATED"/>
    <property type="match status" value="1"/>
</dbReference>
<evidence type="ECO:0000313" key="3">
    <source>
        <dbReference type="Proteomes" id="UP000077752"/>
    </source>
</evidence>
<dbReference type="AlphaFoldDB" id="A0A177SVJ5"/>
<accession>A0A177SVJ5</accession>
<dbReference type="SUPFAM" id="SSF49472">
    <property type="entry name" value="Transthyretin (synonym: prealbumin)"/>
    <property type="match status" value="1"/>
</dbReference>
<dbReference type="RefSeq" id="WP_064301151.1">
    <property type="nucleotide sequence ID" value="NZ_LUCV01000003.1"/>
</dbReference>
<dbReference type="Gene3D" id="2.60.40.180">
    <property type="entry name" value="Transthyretin/hydroxyisourate hydrolase domain"/>
    <property type="match status" value="1"/>
</dbReference>
<feature type="domain" description="Transthyretin/hydroxyisourate hydrolase" evidence="1">
    <location>
        <begin position="5"/>
        <end position="117"/>
    </location>
</feature>
<evidence type="ECO:0000259" key="1">
    <source>
        <dbReference type="Pfam" id="PF00576"/>
    </source>
</evidence>
<dbReference type="GO" id="GO:0006144">
    <property type="term" value="P:purine nucleobase metabolic process"/>
    <property type="evidence" value="ECO:0007669"/>
    <property type="project" value="TreeGrafter"/>
</dbReference>
<keyword evidence="2" id="KW-0378">Hydrolase</keyword>
<gene>
    <name evidence="2" type="ORF">AYO28_05780</name>
</gene>
<dbReference type="InterPro" id="IPR023416">
    <property type="entry name" value="Transthyretin/HIU_hydrolase_d"/>
</dbReference>
<dbReference type="GO" id="GO:0016787">
    <property type="term" value="F:hydrolase activity"/>
    <property type="evidence" value="ECO:0007669"/>
    <property type="project" value="UniProtKB-KW"/>
</dbReference>
<organism evidence="2 3">
    <name type="scientific">Pseudomonas putida</name>
    <name type="common">Arthrobacter siderocapsulatus</name>
    <dbReference type="NCBI Taxonomy" id="303"/>
    <lineage>
        <taxon>Bacteria</taxon>
        <taxon>Pseudomonadati</taxon>
        <taxon>Pseudomonadota</taxon>
        <taxon>Gammaproteobacteria</taxon>
        <taxon>Pseudomonadales</taxon>
        <taxon>Pseudomonadaceae</taxon>
        <taxon>Pseudomonas</taxon>
    </lineage>
</organism>
<dbReference type="Proteomes" id="UP000077752">
    <property type="component" value="Unassembled WGS sequence"/>
</dbReference>
<protein>
    <submittedName>
        <fullName evidence="2">5-hydroxyisourate hydrolase</fullName>
    </submittedName>
</protein>
<dbReference type="EMBL" id="LUCV01000003">
    <property type="protein sequence ID" value="OAI95016.1"/>
    <property type="molecule type" value="Genomic_DNA"/>
</dbReference>
<dbReference type="InterPro" id="IPR036817">
    <property type="entry name" value="Transthyretin/HIU_hydrolase_sf"/>
</dbReference>
<reference evidence="2 3" key="1">
    <citation type="submission" date="2016-03" db="EMBL/GenBank/DDBJ databases">
        <title>Draft Genome Assembly of Pseudomonas putida strain CBF10-2.</title>
        <authorList>
            <person name="Iyer R.S."/>
            <person name="Damania A."/>
        </authorList>
    </citation>
    <scope>NUCLEOTIDE SEQUENCE [LARGE SCALE GENOMIC DNA]</scope>
    <source>
        <strain evidence="2 3">CBF10-2</strain>
    </source>
</reference>
<sequence length="119" mass="12830">MNRGLSIHVVDVASGCVAEGLALSVVRIEGQHREPLCSGRIGADGLLAGLASLAEQCRAGVYEVSLEVAAFYRQRGMELPEPAFLDVLHYRFGLADTTQHYHLPFKLTAWGVSCFRGGA</sequence>
<proteinExistence type="predicted"/>
<comment type="caution">
    <text evidence="2">The sequence shown here is derived from an EMBL/GenBank/DDBJ whole genome shotgun (WGS) entry which is preliminary data.</text>
</comment>
<evidence type="ECO:0000313" key="2">
    <source>
        <dbReference type="EMBL" id="OAI95016.1"/>
    </source>
</evidence>